<gene>
    <name evidence="2" type="ORF">A2363_02125</name>
</gene>
<dbReference type="EMBL" id="MFKE01000019">
    <property type="protein sequence ID" value="OGG34996.1"/>
    <property type="molecule type" value="Genomic_DNA"/>
</dbReference>
<dbReference type="SUPFAM" id="SSF53474">
    <property type="entry name" value="alpha/beta-Hydrolases"/>
    <property type="match status" value="1"/>
</dbReference>
<dbReference type="Pfam" id="PF12697">
    <property type="entry name" value="Abhydrolase_6"/>
    <property type="match status" value="1"/>
</dbReference>
<dbReference type="Proteomes" id="UP000176186">
    <property type="component" value="Unassembled WGS sequence"/>
</dbReference>
<proteinExistence type="predicted"/>
<dbReference type="AlphaFoldDB" id="A0A1F6BDH5"/>
<dbReference type="InterPro" id="IPR029058">
    <property type="entry name" value="AB_hydrolase_fold"/>
</dbReference>
<evidence type="ECO:0000259" key="1">
    <source>
        <dbReference type="Pfam" id="PF12697"/>
    </source>
</evidence>
<comment type="caution">
    <text evidence="2">The sequence shown here is derived from an EMBL/GenBank/DDBJ whole genome shotgun (WGS) entry which is preliminary data.</text>
</comment>
<organism evidence="2 3">
    <name type="scientific">Candidatus Gottesmanbacteria bacterium RIFOXYB1_FULL_47_11</name>
    <dbReference type="NCBI Taxonomy" id="1798401"/>
    <lineage>
        <taxon>Bacteria</taxon>
        <taxon>Candidatus Gottesmaniibacteriota</taxon>
    </lineage>
</organism>
<sequence>MKHRIAVILHGWPQPEGRQSMYHEYFRQNGYRVISPFLFDERTVFSLQSVRLRVRRLLAGQKPHVIVGISMGGLLSPTLLREYPRVKGVFIASNAKLVNSRSLFYGAVQWANNPVFLRLLGIFRWLPAPVLFEIYQFINQFDGNTGSRAKYLDDMKRNIECIRSISVRKEAEIIRFVCETDNAPLLRTIQNPCLVFSGARDDLMPSPSDYPLHKLLSHATLIRTRGGHYNVFTEKNFDDLTAFLRVR</sequence>
<protein>
    <recommendedName>
        <fullName evidence="1">AB hydrolase-1 domain-containing protein</fullName>
    </recommendedName>
</protein>
<evidence type="ECO:0000313" key="2">
    <source>
        <dbReference type="EMBL" id="OGG34996.1"/>
    </source>
</evidence>
<reference evidence="2 3" key="1">
    <citation type="journal article" date="2016" name="Nat. Commun.">
        <title>Thousands of microbial genomes shed light on interconnected biogeochemical processes in an aquifer system.</title>
        <authorList>
            <person name="Anantharaman K."/>
            <person name="Brown C.T."/>
            <person name="Hug L.A."/>
            <person name="Sharon I."/>
            <person name="Castelle C.J."/>
            <person name="Probst A.J."/>
            <person name="Thomas B.C."/>
            <person name="Singh A."/>
            <person name="Wilkins M.J."/>
            <person name="Karaoz U."/>
            <person name="Brodie E.L."/>
            <person name="Williams K.H."/>
            <person name="Hubbard S.S."/>
            <person name="Banfield J.F."/>
        </authorList>
    </citation>
    <scope>NUCLEOTIDE SEQUENCE [LARGE SCALE GENOMIC DNA]</scope>
</reference>
<dbReference type="InterPro" id="IPR000073">
    <property type="entry name" value="AB_hydrolase_1"/>
</dbReference>
<dbReference type="STRING" id="1798401.A2363_02125"/>
<accession>A0A1F6BDH5</accession>
<dbReference type="Gene3D" id="3.40.50.1820">
    <property type="entry name" value="alpha/beta hydrolase"/>
    <property type="match status" value="1"/>
</dbReference>
<feature type="domain" description="AB hydrolase-1" evidence="1">
    <location>
        <begin position="7"/>
        <end position="233"/>
    </location>
</feature>
<evidence type="ECO:0000313" key="3">
    <source>
        <dbReference type="Proteomes" id="UP000176186"/>
    </source>
</evidence>
<name>A0A1F6BDH5_9BACT</name>